<dbReference type="PANTHER" id="PTHR21573">
    <property type="entry name" value="ER MEMBRANE PROTEIN COMPLEX SUBUNIT 1"/>
    <property type="match status" value="1"/>
</dbReference>
<dbReference type="SUPFAM" id="SSF50998">
    <property type="entry name" value="Quinoprotein alcohol dehydrogenase-like"/>
    <property type="match status" value="1"/>
</dbReference>
<name>A0A9P5ZMP8_PLEER</name>
<accession>A0A9P5ZMP8</accession>
<comment type="caution">
    <text evidence="14">The sequence shown here is derived from an EMBL/GenBank/DDBJ whole genome shotgun (WGS) entry which is preliminary data.</text>
</comment>
<evidence type="ECO:0000256" key="7">
    <source>
        <dbReference type="ARBA" id="ARBA00022824"/>
    </source>
</evidence>
<dbReference type="OrthoDB" id="28092at2759"/>
<feature type="domain" description="ER membrane protein complex subunit 1 C-terminal" evidence="12">
    <location>
        <begin position="784"/>
        <end position="999"/>
    </location>
</feature>
<dbReference type="InterPro" id="IPR026895">
    <property type="entry name" value="EMC1"/>
</dbReference>
<dbReference type="GO" id="GO:0034975">
    <property type="term" value="P:protein folding in endoplasmic reticulum"/>
    <property type="evidence" value="ECO:0007669"/>
    <property type="project" value="TreeGrafter"/>
</dbReference>
<keyword evidence="15" id="KW-1185">Reference proteome</keyword>
<dbReference type="InterPro" id="IPR011678">
    <property type="entry name" value="EMC1_C"/>
</dbReference>
<dbReference type="GO" id="GO:0072546">
    <property type="term" value="C:EMC complex"/>
    <property type="evidence" value="ECO:0007669"/>
    <property type="project" value="InterPro"/>
</dbReference>
<evidence type="ECO:0000256" key="4">
    <source>
        <dbReference type="ARBA" id="ARBA00020824"/>
    </source>
</evidence>
<dbReference type="EMBL" id="MU154631">
    <property type="protein sequence ID" value="KAF9490893.1"/>
    <property type="molecule type" value="Genomic_DNA"/>
</dbReference>
<evidence type="ECO:0000256" key="3">
    <source>
        <dbReference type="ARBA" id="ARBA00011276"/>
    </source>
</evidence>
<evidence type="ECO:0000256" key="9">
    <source>
        <dbReference type="ARBA" id="ARBA00023136"/>
    </source>
</evidence>
<evidence type="ECO:0000259" key="13">
    <source>
        <dbReference type="Pfam" id="PF25293"/>
    </source>
</evidence>
<feature type="signal peptide" evidence="11">
    <location>
        <begin position="1"/>
        <end position="19"/>
    </location>
</feature>
<dbReference type="PANTHER" id="PTHR21573:SF0">
    <property type="entry name" value="ER MEMBRANE PROTEIN COMPLEX SUBUNIT 1"/>
    <property type="match status" value="1"/>
</dbReference>
<evidence type="ECO:0000256" key="1">
    <source>
        <dbReference type="ARBA" id="ARBA00004115"/>
    </source>
</evidence>
<proteinExistence type="inferred from homology"/>
<feature type="chain" id="PRO_5040224427" description="ER membrane protein complex subunit 1" evidence="11">
    <location>
        <begin position="20"/>
        <end position="1001"/>
    </location>
</feature>
<keyword evidence="8" id="KW-1133">Transmembrane helix</keyword>
<evidence type="ECO:0000256" key="8">
    <source>
        <dbReference type="ARBA" id="ARBA00022989"/>
    </source>
</evidence>
<keyword evidence="6 11" id="KW-0732">Signal</keyword>
<comment type="subcellular location">
    <subcellularLocation>
        <location evidence="1">Endoplasmic reticulum membrane</location>
        <topology evidence="1">Single-pass type I membrane protein</topology>
    </subcellularLocation>
</comment>
<evidence type="ECO:0000313" key="14">
    <source>
        <dbReference type="EMBL" id="KAF9490893.1"/>
    </source>
</evidence>
<evidence type="ECO:0000256" key="10">
    <source>
        <dbReference type="ARBA" id="ARBA00023180"/>
    </source>
</evidence>
<evidence type="ECO:0000313" key="15">
    <source>
        <dbReference type="Proteomes" id="UP000807025"/>
    </source>
</evidence>
<reference evidence="14" key="1">
    <citation type="submission" date="2020-11" db="EMBL/GenBank/DDBJ databases">
        <authorList>
            <consortium name="DOE Joint Genome Institute"/>
            <person name="Ahrendt S."/>
            <person name="Riley R."/>
            <person name="Andreopoulos W."/>
            <person name="Labutti K."/>
            <person name="Pangilinan J."/>
            <person name="Ruiz-Duenas F.J."/>
            <person name="Barrasa J.M."/>
            <person name="Sanchez-Garcia M."/>
            <person name="Camarero S."/>
            <person name="Miyauchi S."/>
            <person name="Serrano A."/>
            <person name="Linde D."/>
            <person name="Babiker R."/>
            <person name="Drula E."/>
            <person name="Ayuso-Fernandez I."/>
            <person name="Pacheco R."/>
            <person name="Padilla G."/>
            <person name="Ferreira P."/>
            <person name="Barriuso J."/>
            <person name="Kellner H."/>
            <person name="Castanera R."/>
            <person name="Alfaro M."/>
            <person name="Ramirez L."/>
            <person name="Pisabarro A.G."/>
            <person name="Kuo A."/>
            <person name="Tritt A."/>
            <person name="Lipzen A."/>
            <person name="He G."/>
            <person name="Yan M."/>
            <person name="Ng V."/>
            <person name="Cullen D."/>
            <person name="Martin F."/>
            <person name="Rosso M.-N."/>
            <person name="Henrissat B."/>
            <person name="Hibbett D."/>
            <person name="Martinez A.T."/>
            <person name="Grigoriev I.V."/>
        </authorList>
    </citation>
    <scope>NUCLEOTIDE SEQUENCE</scope>
    <source>
        <strain evidence="14">ATCC 90797</strain>
    </source>
</reference>
<dbReference type="Pfam" id="PF07774">
    <property type="entry name" value="EMC1_C"/>
    <property type="match status" value="1"/>
</dbReference>
<comment type="subunit">
    <text evidence="3">Component of the ER membrane protein complex (EMC).</text>
</comment>
<dbReference type="AlphaFoldDB" id="A0A9P5ZMP8"/>
<evidence type="ECO:0000256" key="6">
    <source>
        <dbReference type="ARBA" id="ARBA00022729"/>
    </source>
</evidence>
<dbReference type="InterPro" id="IPR058545">
    <property type="entry name" value="Beta-prop_EMC1_1st"/>
</dbReference>
<sequence>MRLGRLASSLALVFPIASALHESDVGVVDWHKKLVGVPLTSSSATAPVFHRVGEETTHSVILTATASNVLAAIFPENGTVAWRYIYESGDNIASFHIHKNVVASLSGPGGATLRTFDILNGHLLLEQRIHEPSHGQLYEPSHLGTSVAYATEGSDLVVLSNGGFVQRLDNLGTAKWSWNSSDPSALVIFSKVVTTTTHVYAIGLSKTPSSYKLHVAVLSAGTGELTQLSDISSSITAGLNDLMVVRRADEVLVVWLEQGSLKYLTLSPNLQSSPTAVKGSAFKRIVDVGLSEYGQFLAVKDDGSSRIFKLDGSALKSIWEFSASGNRRADPIFSGGRDKKGNPYIAQVRWSHALNQAAVDVYTGHLGRGVMTAYTFPFDTQSHGIITHATLDCVNPSEMTVVSRLAITTSTGAMQLWQQNQHQWTREESLSTIAVAEFVELPEKVDISHIPKERETFGQRLQRQVMEAQDFPQYALKFVKRFATGSYASASSAAVAPDSAGKPYRDAFGFRQVVVVATPYSKVFGIDSSNGEILWSRMFGLGWATEVGGSILPVKLYVTQTVHDGDSPQVVIVAQRRAENTLIDTVVYHIDASSGENVAPGVVDKDVLEGVDIISGPLVESFILPDHKVVLMLDEFLQVYLYPDTKEATASFTKLAPSLHFPLRVNVDGQRRLVGQQVSLNAELSDRFVAHPTWTLSIPPSEDIQTLLPASHEPIASFGKVLGNRTTLYKYLNPRMFALLTAPKATQPASCAIYLVDSAKGSVLHRTSVPASGGVCDVHMSLVENWFSYYYYDPEFTGVGQSKGHRMVTVELYEGSQVDEKTKSSELSAFSDKLLDVSTFEQAYIFPHGVTALSTTSTKFGISTKDLIVATKNHKILSIPRRVLNPRRPNRKVTAEEQEEQLIHYDPLIPDDPRRTLSHNYEVANVRRIVTAPALLESTSLVFAYGLDLFFTRVAPSNTFDVLNENFNKGQLVVTVTGLAVAIMVTRPMVKRKRLQERWYQ</sequence>
<comment type="similarity">
    <text evidence="2">Belongs to the EMC1 family.</text>
</comment>
<protein>
    <recommendedName>
        <fullName evidence="4">ER membrane protein complex subunit 1</fullName>
    </recommendedName>
</protein>
<keyword evidence="10" id="KW-0325">Glycoprotein</keyword>
<evidence type="ECO:0000256" key="5">
    <source>
        <dbReference type="ARBA" id="ARBA00022692"/>
    </source>
</evidence>
<gene>
    <name evidence="14" type="ORF">BDN71DRAFT_1484329</name>
</gene>
<dbReference type="Pfam" id="PF25293">
    <property type="entry name" value="Beta-prop_EMC1_N"/>
    <property type="match status" value="1"/>
</dbReference>
<dbReference type="Gene3D" id="2.130.10.10">
    <property type="entry name" value="YVTN repeat-like/Quinoprotein amine dehydrogenase"/>
    <property type="match status" value="1"/>
</dbReference>
<organism evidence="14 15">
    <name type="scientific">Pleurotus eryngii</name>
    <name type="common">Boletus of the steppes</name>
    <dbReference type="NCBI Taxonomy" id="5323"/>
    <lineage>
        <taxon>Eukaryota</taxon>
        <taxon>Fungi</taxon>
        <taxon>Dikarya</taxon>
        <taxon>Basidiomycota</taxon>
        <taxon>Agaricomycotina</taxon>
        <taxon>Agaricomycetes</taxon>
        <taxon>Agaricomycetidae</taxon>
        <taxon>Agaricales</taxon>
        <taxon>Pleurotineae</taxon>
        <taxon>Pleurotaceae</taxon>
        <taxon>Pleurotus</taxon>
    </lineage>
</organism>
<dbReference type="Proteomes" id="UP000807025">
    <property type="component" value="Unassembled WGS sequence"/>
</dbReference>
<dbReference type="InterPro" id="IPR011047">
    <property type="entry name" value="Quinoprotein_ADH-like_sf"/>
</dbReference>
<keyword evidence="7" id="KW-0256">Endoplasmic reticulum</keyword>
<evidence type="ECO:0000259" key="12">
    <source>
        <dbReference type="Pfam" id="PF07774"/>
    </source>
</evidence>
<dbReference type="InterPro" id="IPR015943">
    <property type="entry name" value="WD40/YVTN_repeat-like_dom_sf"/>
</dbReference>
<keyword evidence="9" id="KW-0472">Membrane</keyword>
<keyword evidence="5" id="KW-0812">Transmembrane</keyword>
<evidence type="ECO:0000256" key="2">
    <source>
        <dbReference type="ARBA" id="ARBA00007904"/>
    </source>
</evidence>
<feature type="domain" description="EMC1 first beta-propeller" evidence="13">
    <location>
        <begin position="19"/>
        <end position="428"/>
    </location>
</feature>
<evidence type="ECO:0000256" key="11">
    <source>
        <dbReference type="SAM" id="SignalP"/>
    </source>
</evidence>